<dbReference type="STRING" id="1147741.A0A0R3RFF4"/>
<dbReference type="PANTHER" id="PTHR19229:SF250">
    <property type="entry name" value="ABC TRANSPORTER DOMAIN-CONTAINING PROTEIN-RELATED"/>
    <property type="match status" value="1"/>
</dbReference>
<dbReference type="Proteomes" id="UP000050640">
    <property type="component" value="Unplaced"/>
</dbReference>
<dbReference type="InterPro" id="IPR026082">
    <property type="entry name" value="ABCA"/>
</dbReference>
<evidence type="ECO:0000313" key="4">
    <source>
        <dbReference type="WBParaSite" id="EEL_0000008801-mRNA-1"/>
    </source>
</evidence>
<evidence type="ECO:0000259" key="1">
    <source>
        <dbReference type="Pfam" id="PF13304"/>
    </source>
</evidence>
<reference evidence="4" key="1">
    <citation type="submission" date="2017-02" db="UniProtKB">
        <authorList>
            <consortium name="WormBaseParasite"/>
        </authorList>
    </citation>
    <scope>IDENTIFICATION</scope>
</reference>
<feature type="domain" description="ATPase AAA-type core" evidence="1">
    <location>
        <begin position="22"/>
        <end position="76"/>
    </location>
</feature>
<keyword evidence="3" id="KW-1185">Reference proteome</keyword>
<dbReference type="InterPro" id="IPR056264">
    <property type="entry name" value="R2_ABCA1-4-like"/>
</dbReference>
<dbReference type="InterPro" id="IPR003959">
    <property type="entry name" value="ATPase_AAA_core"/>
</dbReference>
<dbReference type="GO" id="GO:0005319">
    <property type="term" value="F:lipid transporter activity"/>
    <property type="evidence" value="ECO:0007669"/>
    <property type="project" value="TreeGrafter"/>
</dbReference>
<proteinExistence type="predicted"/>
<dbReference type="Pfam" id="PF23321">
    <property type="entry name" value="R1_ABCA1"/>
    <property type="match status" value="1"/>
</dbReference>
<dbReference type="Gene3D" id="3.40.50.300">
    <property type="entry name" value="P-loop containing nucleotide triphosphate hydrolases"/>
    <property type="match status" value="1"/>
</dbReference>
<dbReference type="GO" id="GO:0005524">
    <property type="term" value="F:ATP binding"/>
    <property type="evidence" value="ECO:0007669"/>
    <property type="project" value="InterPro"/>
</dbReference>
<dbReference type="Pfam" id="PF13304">
    <property type="entry name" value="AAA_21"/>
    <property type="match status" value="1"/>
</dbReference>
<evidence type="ECO:0000313" key="3">
    <source>
        <dbReference type="Proteomes" id="UP000050640"/>
    </source>
</evidence>
<evidence type="ECO:0000259" key="2">
    <source>
        <dbReference type="Pfam" id="PF23321"/>
    </source>
</evidence>
<dbReference type="GO" id="GO:0016020">
    <property type="term" value="C:membrane"/>
    <property type="evidence" value="ECO:0007669"/>
    <property type="project" value="InterPro"/>
</dbReference>
<name>A0A0R3RFF4_9BILA</name>
<dbReference type="InterPro" id="IPR027417">
    <property type="entry name" value="P-loop_NTPase"/>
</dbReference>
<protein>
    <submittedName>
        <fullName evidence="4">ATPase_AAA_core domain-containing protein</fullName>
    </submittedName>
</protein>
<dbReference type="GO" id="GO:0140359">
    <property type="term" value="F:ABC-type transporter activity"/>
    <property type="evidence" value="ECO:0007669"/>
    <property type="project" value="InterPro"/>
</dbReference>
<feature type="domain" description="ABCA1-4-like C-terminal R2 regulatory" evidence="2">
    <location>
        <begin position="104"/>
        <end position="178"/>
    </location>
</feature>
<sequence>MNFWLKGFYDFDFIGGNKRRLSLGIALLTLPDVLLLDEPTTGVDPKASRLIWDILSKVRESDTALVLTSHSMEECDALCTQIAIMTNGEFRCLGSTQHIKSKYGIGYSLAIRLYTSSQIGSTKELIKKMFPDARLMDEHILHLNYELALQKGQTWSMLFEKVGKLAELIDAADYSISQTTLDQVIMNMHMLKFEFKVKYFSTSRGMREPIPSNSASKIQFSASNSYPEIL</sequence>
<accession>A0A0R3RFF4</accession>
<organism evidence="3 4">
    <name type="scientific">Elaeophora elaphi</name>
    <dbReference type="NCBI Taxonomy" id="1147741"/>
    <lineage>
        <taxon>Eukaryota</taxon>
        <taxon>Metazoa</taxon>
        <taxon>Ecdysozoa</taxon>
        <taxon>Nematoda</taxon>
        <taxon>Chromadorea</taxon>
        <taxon>Rhabditida</taxon>
        <taxon>Spirurina</taxon>
        <taxon>Spiruromorpha</taxon>
        <taxon>Filarioidea</taxon>
        <taxon>Onchocercidae</taxon>
        <taxon>Elaeophora</taxon>
    </lineage>
</organism>
<dbReference type="AlphaFoldDB" id="A0A0R3RFF4"/>
<dbReference type="WBParaSite" id="EEL_0000008801-mRNA-1">
    <property type="protein sequence ID" value="EEL_0000008801-mRNA-1"/>
    <property type="gene ID" value="EEL_0000008801"/>
</dbReference>
<dbReference type="PANTHER" id="PTHR19229">
    <property type="entry name" value="ATP-BINDING CASSETTE TRANSPORTER SUBFAMILY A ABCA"/>
    <property type="match status" value="1"/>
</dbReference>
<dbReference type="SUPFAM" id="SSF52540">
    <property type="entry name" value="P-loop containing nucleoside triphosphate hydrolases"/>
    <property type="match status" value="1"/>
</dbReference>
<dbReference type="GO" id="GO:0016887">
    <property type="term" value="F:ATP hydrolysis activity"/>
    <property type="evidence" value="ECO:0007669"/>
    <property type="project" value="InterPro"/>
</dbReference>